<keyword evidence="4" id="KW-1185">Reference proteome</keyword>
<feature type="domain" description="RING-type" evidence="2">
    <location>
        <begin position="239"/>
        <end position="275"/>
    </location>
</feature>
<reference evidence="3" key="1">
    <citation type="journal article" date="2022" name="Viruses">
        <title>The Parapoynx stagnalis Nucleopolyhedrovirus (PastNPV), a Divergent Member of the Alphabaculovirus Group I Clade, Encodes a Homolog of Ran GTPase.</title>
        <authorList>
            <person name="Harrison R.L."/>
            <person name="Rowley D.L."/>
        </authorList>
    </citation>
    <scope>NUCLEOTIDE SEQUENCE</scope>
    <source>
        <strain evidence="3">BCIPV-473</strain>
    </source>
</reference>
<dbReference type="SMART" id="SM00184">
    <property type="entry name" value="RING"/>
    <property type="match status" value="1"/>
</dbReference>
<dbReference type="SUPFAM" id="SSF57924">
    <property type="entry name" value="Inhibitor of apoptosis (IAP) repeat"/>
    <property type="match status" value="2"/>
</dbReference>
<sequence>MEVLPVYVVNVCESIHNNDFDHTLSLLMNRFNSFENYPIQDVAMRNNFVINGFKHNHVDDHVVCEYCHVEIKNWSVEDCIEYVHCKFSPYCSYANKLAKLEHFDDSVFTETELVTESKPECIYKCMSNTRSRINTFTEYWPITFKNMIEKIADAGLFYTGKGDETVCFFCDCKIRDWHHDDEPWRRHVAENPQCFFVVSVKGKNYNGECQKNQHDNIRDITQHETKNVGVIESEGRLECTICLERQRDAVLLPCRHFSICVRCYFSLDKKCPSCRQDITDFIKVFVA</sequence>
<dbReference type="InterPro" id="IPR001841">
    <property type="entry name" value="Znf_RING"/>
</dbReference>
<name>A0A9E7YE43_9ABAC</name>
<dbReference type="Pfam" id="PF13920">
    <property type="entry name" value="zf-C3HC4_3"/>
    <property type="match status" value="1"/>
</dbReference>
<proteinExistence type="predicted"/>
<protein>
    <submittedName>
        <fullName evidence="3">IAP-1</fullName>
    </submittedName>
</protein>
<dbReference type="EMBL" id="ON704650">
    <property type="protein sequence ID" value="UZE89791.1"/>
    <property type="molecule type" value="Genomic_DNA"/>
</dbReference>
<dbReference type="CDD" id="cd00022">
    <property type="entry name" value="BIR"/>
    <property type="match status" value="2"/>
</dbReference>
<keyword evidence="1" id="KW-0863">Zinc-finger</keyword>
<dbReference type="Gene3D" id="3.30.40.10">
    <property type="entry name" value="Zinc/RING finger domain, C3HC4 (zinc finger)"/>
    <property type="match status" value="1"/>
</dbReference>
<dbReference type="PROSITE" id="PS50143">
    <property type="entry name" value="BIR_REPEAT_2"/>
    <property type="match status" value="2"/>
</dbReference>
<evidence type="ECO:0000256" key="1">
    <source>
        <dbReference type="PROSITE-ProRule" id="PRU00175"/>
    </source>
</evidence>
<dbReference type="InterPro" id="IPR001370">
    <property type="entry name" value="BIR_rpt"/>
</dbReference>
<dbReference type="Gene3D" id="1.10.1170.10">
    <property type="entry name" value="Inhibitor Of Apoptosis Protein (2mihbC-IAP-1), Chain A"/>
    <property type="match status" value="2"/>
</dbReference>
<evidence type="ECO:0000313" key="4">
    <source>
        <dbReference type="Proteomes" id="UP001264959"/>
    </source>
</evidence>
<dbReference type="Pfam" id="PF00653">
    <property type="entry name" value="BIR"/>
    <property type="match status" value="2"/>
</dbReference>
<keyword evidence="1" id="KW-0479">Metal-binding</keyword>
<dbReference type="SMART" id="SM00238">
    <property type="entry name" value="BIR"/>
    <property type="match status" value="2"/>
</dbReference>
<accession>A0A9E7YE43</accession>
<dbReference type="PANTHER" id="PTHR10044">
    <property type="entry name" value="INHIBITOR OF APOPTOSIS"/>
    <property type="match status" value="1"/>
</dbReference>
<dbReference type="InterPro" id="IPR013083">
    <property type="entry name" value="Znf_RING/FYVE/PHD"/>
</dbReference>
<dbReference type="GO" id="GO:0008270">
    <property type="term" value="F:zinc ion binding"/>
    <property type="evidence" value="ECO:0007669"/>
    <property type="project" value="UniProtKB-KW"/>
</dbReference>
<dbReference type="PROSITE" id="PS50089">
    <property type="entry name" value="ZF_RING_2"/>
    <property type="match status" value="1"/>
</dbReference>
<organism evidence="3 4">
    <name type="scientific">Parapoynx stagnalis nucleopolyhedrovirus</name>
    <dbReference type="NCBI Taxonomy" id="2993413"/>
    <lineage>
        <taxon>Viruses</taxon>
        <taxon>Viruses incertae sedis</taxon>
        <taxon>Naldaviricetes</taxon>
        <taxon>Lefavirales</taxon>
        <taxon>Baculoviridae</taxon>
        <taxon>Alphabaculovirus</taxon>
        <taxon>Alphabaculovirus pastagnalis</taxon>
    </lineage>
</organism>
<dbReference type="Proteomes" id="UP001264959">
    <property type="component" value="Segment"/>
</dbReference>
<dbReference type="InterPro" id="IPR050784">
    <property type="entry name" value="IAP"/>
</dbReference>
<evidence type="ECO:0000259" key="2">
    <source>
        <dbReference type="PROSITE" id="PS50089"/>
    </source>
</evidence>
<evidence type="ECO:0000313" key="3">
    <source>
        <dbReference type="EMBL" id="UZE89791.1"/>
    </source>
</evidence>
<keyword evidence="1" id="KW-0862">Zinc</keyword>